<dbReference type="InterPro" id="IPR001283">
    <property type="entry name" value="CRISP-related"/>
</dbReference>
<evidence type="ECO:0000313" key="5">
    <source>
        <dbReference type="Proteomes" id="UP000311382"/>
    </source>
</evidence>
<accession>A0A5C5G179</accession>
<dbReference type="CDD" id="cd05382">
    <property type="entry name" value="CAP_GAPR1-like"/>
    <property type="match status" value="1"/>
</dbReference>
<dbReference type="PANTHER" id="PTHR10334">
    <property type="entry name" value="CYSTEINE-RICH SECRETORY PROTEIN-RELATED"/>
    <property type="match status" value="1"/>
</dbReference>
<feature type="domain" description="SCP" evidence="3">
    <location>
        <begin position="115"/>
        <end position="252"/>
    </location>
</feature>
<dbReference type="SUPFAM" id="SSF55797">
    <property type="entry name" value="PR-1-like"/>
    <property type="match status" value="1"/>
</dbReference>
<evidence type="ECO:0000313" key="4">
    <source>
        <dbReference type="EMBL" id="TNY22847.1"/>
    </source>
</evidence>
<organism evidence="4 5">
    <name type="scientific">Rhodotorula diobovata</name>
    <dbReference type="NCBI Taxonomy" id="5288"/>
    <lineage>
        <taxon>Eukaryota</taxon>
        <taxon>Fungi</taxon>
        <taxon>Dikarya</taxon>
        <taxon>Basidiomycota</taxon>
        <taxon>Pucciniomycotina</taxon>
        <taxon>Microbotryomycetes</taxon>
        <taxon>Sporidiobolales</taxon>
        <taxon>Sporidiobolaceae</taxon>
        <taxon>Rhodotorula</taxon>
    </lineage>
</organism>
<comment type="caution">
    <text evidence="4">The sequence shown here is derived from an EMBL/GenBank/DDBJ whole genome shotgun (WGS) entry which is preliminary data.</text>
</comment>
<proteinExistence type="predicted"/>
<keyword evidence="5" id="KW-1185">Reference proteome</keyword>
<feature type="region of interest" description="Disordered" evidence="1">
    <location>
        <begin position="77"/>
        <end position="102"/>
    </location>
</feature>
<dbReference type="Gene3D" id="3.40.33.10">
    <property type="entry name" value="CAP"/>
    <property type="match status" value="1"/>
</dbReference>
<dbReference type="OrthoDB" id="337038at2759"/>
<sequence>MRAVSLALVATLLSTLTAAAPADLPGTVLKVGDHPDMEVFAKRDLVERATRSGSLRGQTGLGVRRSTVIHYVSSTASPTAATAQSTKPATTPTSTKASTTSVAAAATPTSTLGSDIRDAVLNEHNTFRAKHAAPALVWNQTLADKAASWANKCVFQHSQGALGRYGENLAASAGSGVTVQTALSGIKAWEAEAPDYTPATPNYSHFTQMVWKASRQLGCFQAACPAGSIFDARYGVNSFLVCEYDPPGNVYPASNFAINVTP</sequence>
<gene>
    <name evidence="4" type="ORF">DMC30DRAFT_444902</name>
</gene>
<dbReference type="Pfam" id="PF00188">
    <property type="entry name" value="CAP"/>
    <property type="match status" value="1"/>
</dbReference>
<dbReference type="AlphaFoldDB" id="A0A5C5G179"/>
<feature type="signal peptide" evidence="2">
    <location>
        <begin position="1"/>
        <end position="19"/>
    </location>
</feature>
<name>A0A5C5G179_9BASI</name>
<dbReference type="SMART" id="SM00198">
    <property type="entry name" value="SCP"/>
    <property type="match status" value="1"/>
</dbReference>
<dbReference type="Proteomes" id="UP000311382">
    <property type="component" value="Unassembled WGS sequence"/>
</dbReference>
<protein>
    <submittedName>
        <fullName evidence="4">CAP domain-containing protein</fullName>
    </submittedName>
</protein>
<dbReference type="InterPro" id="IPR035940">
    <property type="entry name" value="CAP_sf"/>
</dbReference>
<evidence type="ECO:0000256" key="2">
    <source>
        <dbReference type="SAM" id="SignalP"/>
    </source>
</evidence>
<reference evidence="4 5" key="1">
    <citation type="submission" date="2019-03" db="EMBL/GenBank/DDBJ databases">
        <title>Rhodosporidium diobovatum UCD-FST 08-225 genome sequencing, assembly, and annotation.</title>
        <authorList>
            <person name="Fakankun I.U."/>
            <person name="Fristensky B."/>
            <person name="Levin D.B."/>
        </authorList>
    </citation>
    <scope>NUCLEOTIDE SEQUENCE [LARGE SCALE GENOMIC DNA]</scope>
    <source>
        <strain evidence="4 5">UCD-FST 08-225</strain>
    </source>
</reference>
<dbReference type="EMBL" id="SOZI01000019">
    <property type="protein sequence ID" value="TNY22847.1"/>
    <property type="molecule type" value="Genomic_DNA"/>
</dbReference>
<evidence type="ECO:0000259" key="3">
    <source>
        <dbReference type="SMART" id="SM00198"/>
    </source>
</evidence>
<keyword evidence="2" id="KW-0732">Signal</keyword>
<dbReference type="InterPro" id="IPR014044">
    <property type="entry name" value="CAP_dom"/>
</dbReference>
<dbReference type="STRING" id="5288.A0A5C5G179"/>
<dbReference type="InterPro" id="IPR034113">
    <property type="entry name" value="SCP_GAPR1-like"/>
</dbReference>
<evidence type="ECO:0000256" key="1">
    <source>
        <dbReference type="SAM" id="MobiDB-lite"/>
    </source>
</evidence>
<dbReference type="PRINTS" id="PR00837">
    <property type="entry name" value="V5TPXLIKE"/>
</dbReference>
<feature type="chain" id="PRO_5022875199" evidence="2">
    <location>
        <begin position="20"/>
        <end position="262"/>
    </location>
</feature>